<protein>
    <submittedName>
        <fullName evidence="1">Uncharacterized protein</fullName>
    </submittedName>
</protein>
<dbReference type="Proteomes" id="UP001162992">
    <property type="component" value="Chromosome 16"/>
</dbReference>
<comment type="caution">
    <text evidence="1">The sequence shown here is derived from an EMBL/GenBank/DDBJ whole genome shotgun (WGS) entry which is preliminary data.</text>
</comment>
<reference evidence="2" key="1">
    <citation type="journal article" date="2024" name="Proc. Natl. Acad. Sci. U.S.A.">
        <title>Extraordinary preservation of gene collinearity over three hundred million years revealed in homosporous lycophytes.</title>
        <authorList>
            <person name="Li C."/>
            <person name="Wickell D."/>
            <person name="Kuo L.Y."/>
            <person name="Chen X."/>
            <person name="Nie B."/>
            <person name="Liao X."/>
            <person name="Peng D."/>
            <person name="Ji J."/>
            <person name="Jenkins J."/>
            <person name="Williams M."/>
            <person name="Shu S."/>
            <person name="Plott C."/>
            <person name="Barry K."/>
            <person name="Rajasekar S."/>
            <person name="Grimwood J."/>
            <person name="Han X."/>
            <person name="Sun S."/>
            <person name="Hou Z."/>
            <person name="He W."/>
            <person name="Dai G."/>
            <person name="Sun C."/>
            <person name="Schmutz J."/>
            <person name="Leebens-Mack J.H."/>
            <person name="Li F.W."/>
            <person name="Wang L."/>
        </authorList>
    </citation>
    <scope>NUCLEOTIDE SEQUENCE [LARGE SCALE GENOMIC DNA]</scope>
    <source>
        <strain evidence="2">cv. PW_Plant_1</strain>
    </source>
</reference>
<keyword evidence="2" id="KW-1185">Reference proteome</keyword>
<dbReference type="EMBL" id="CM055107">
    <property type="protein sequence ID" value="KAJ7527394.1"/>
    <property type="molecule type" value="Genomic_DNA"/>
</dbReference>
<sequence>MADHSGISGALNSVVESIHNLPASFSSSAEASPSPSRLFNRQRSVHQLLGGGKTADLLLWRKRNSTLGILTAVSGGYFLFEWSGYTLLSIISNVLLFVIIFLFLWANAASFLNRSPPPIPELQLSEDIVYQSAATLRADINKVLVLAHDVAIGKDFRVFLKVVGVLWVLSTIGGWCSLLTLLYVGFVAAHTLPVFYEKNENEIDKYIHIIVKEAKKYYLKLDELVLSKIPRGAQKKKKTL</sequence>
<gene>
    <name evidence="1" type="ORF">O6H91_16G051900</name>
</gene>
<proteinExistence type="predicted"/>
<organism evidence="1 2">
    <name type="scientific">Diphasiastrum complanatum</name>
    <name type="common">Issler's clubmoss</name>
    <name type="synonym">Lycopodium complanatum</name>
    <dbReference type="NCBI Taxonomy" id="34168"/>
    <lineage>
        <taxon>Eukaryota</taxon>
        <taxon>Viridiplantae</taxon>
        <taxon>Streptophyta</taxon>
        <taxon>Embryophyta</taxon>
        <taxon>Tracheophyta</taxon>
        <taxon>Lycopodiopsida</taxon>
        <taxon>Lycopodiales</taxon>
        <taxon>Lycopodiaceae</taxon>
        <taxon>Lycopodioideae</taxon>
        <taxon>Diphasiastrum</taxon>
    </lineage>
</organism>
<evidence type="ECO:0000313" key="2">
    <source>
        <dbReference type="Proteomes" id="UP001162992"/>
    </source>
</evidence>
<evidence type="ECO:0000313" key="1">
    <source>
        <dbReference type="EMBL" id="KAJ7527394.1"/>
    </source>
</evidence>
<accession>A0ACC2BD81</accession>
<name>A0ACC2BD81_DIPCM</name>